<feature type="active site" description="Proton acceptor; for dehydratase activity" evidence="10">
    <location>
        <position position="3009"/>
    </location>
</feature>
<keyword evidence="6" id="KW-0808">Transferase</keyword>
<dbReference type="InterPro" id="IPR057326">
    <property type="entry name" value="KR_dom"/>
</dbReference>
<dbReference type="PROSITE" id="PS52019">
    <property type="entry name" value="PKS_MFAS_DH"/>
    <property type="match status" value="4"/>
</dbReference>
<evidence type="ECO:0000256" key="3">
    <source>
        <dbReference type="ARBA" id="ARBA00022450"/>
    </source>
</evidence>
<evidence type="ECO:0000313" key="15">
    <source>
        <dbReference type="EMBL" id="CAG7645223.1"/>
    </source>
</evidence>
<dbReference type="GO" id="GO:0031177">
    <property type="term" value="F:phosphopantetheine binding"/>
    <property type="evidence" value="ECO:0007669"/>
    <property type="project" value="InterPro"/>
</dbReference>
<evidence type="ECO:0000256" key="5">
    <source>
        <dbReference type="ARBA" id="ARBA00022553"/>
    </source>
</evidence>
<evidence type="ECO:0000256" key="9">
    <source>
        <dbReference type="ARBA" id="ARBA00023315"/>
    </source>
</evidence>
<dbReference type="InterPro" id="IPR013968">
    <property type="entry name" value="PKS_KR"/>
</dbReference>
<feature type="domain" description="Ketosynthase family 3 (KS3)" evidence="13">
    <location>
        <begin position="4772"/>
        <end position="5185"/>
    </location>
</feature>
<dbReference type="GO" id="GO:0005886">
    <property type="term" value="C:plasma membrane"/>
    <property type="evidence" value="ECO:0007669"/>
    <property type="project" value="TreeGrafter"/>
</dbReference>
<feature type="domain" description="PKS/mFAS DH" evidence="14">
    <location>
        <begin position="1093"/>
        <end position="1386"/>
    </location>
</feature>
<feature type="domain" description="Carrier" evidence="12">
    <location>
        <begin position="379"/>
        <end position="456"/>
    </location>
</feature>
<evidence type="ECO:0000256" key="4">
    <source>
        <dbReference type="ARBA" id="ARBA00022490"/>
    </source>
</evidence>
<evidence type="ECO:0000256" key="1">
    <source>
        <dbReference type="ARBA" id="ARBA00004496"/>
    </source>
</evidence>
<feature type="domain" description="Ketosynthase family 3 (KS3)" evidence="13">
    <location>
        <begin position="2398"/>
        <end position="2817"/>
    </location>
</feature>
<dbReference type="Gene3D" id="1.10.1200.10">
    <property type="entry name" value="ACP-like"/>
    <property type="match status" value="5"/>
</dbReference>
<dbReference type="InterPro" id="IPR009081">
    <property type="entry name" value="PP-bd_ACP"/>
</dbReference>
<dbReference type="Proteomes" id="UP001153328">
    <property type="component" value="Unassembled WGS sequence"/>
</dbReference>
<dbReference type="InterPro" id="IPR014031">
    <property type="entry name" value="Ketoacyl_synth_C"/>
</dbReference>
<dbReference type="PROSITE" id="PS00012">
    <property type="entry name" value="PHOSPHOPANTETHEINE"/>
    <property type="match status" value="2"/>
</dbReference>
<dbReference type="GO" id="GO:0004312">
    <property type="term" value="F:fatty acid synthase activity"/>
    <property type="evidence" value="ECO:0007669"/>
    <property type="project" value="TreeGrafter"/>
</dbReference>
<dbReference type="InterPro" id="IPR049552">
    <property type="entry name" value="PKS_DH_N"/>
</dbReference>
<comment type="caution">
    <text evidence="15">The sequence shown here is derived from an EMBL/GenBank/DDBJ whole genome shotgun (WGS) entry which is preliminary data.</text>
</comment>
<dbReference type="RefSeq" id="WP_251513112.1">
    <property type="nucleotide sequence ID" value="NZ_CAJVAX010000018.1"/>
</dbReference>
<evidence type="ECO:0000256" key="2">
    <source>
        <dbReference type="ARBA" id="ARBA00004792"/>
    </source>
</evidence>
<comment type="pathway">
    <text evidence="2">Antibiotic biosynthesis.</text>
</comment>
<dbReference type="Pfam" id="PF21089">
    <property type="entry name" value="PKS_DH_N"/>
    <property type="match status" value="4"/>
</dbReference>
<feature type="region of interest" description="C-terminal hotdog fold" evidence="10">
    <location>
        <begin position="5500"/>
        <end position="5646"/>
    </location>
</feature>
<dbReference type="SMART" id="SM00823">
    <property type="entry name" value="PKS_PP"/>
    <property type="match status" value="5"/>
</dbReference>
<feature type="region of interest" description="C-terminal hotdog fold" evidence="10">
    <location>
        <begin position="3118"/>
        <end position="3252"/>
    </location>
</feature>
<dbReference type="GO" id="GO:0005737">
    <property type="term" value="C:cytoplasm"/>
    <property type="evidence" value="ECO:0007669"/>
    <property type="project" value="UniProtKB-SubCell"/>
</dbReference>
<keyword evidence="3" id="KW-0596">Phosphopantetheine</keyword>
<feature type="active site" description="Proton donor; for dehydratase activity" evidence="10">
    <location>
        <position position="4553"/>
    </location>
</feature>
<feature type="active site" description="Proton donor; for dehydratase activity" evidence="10">
    <location>
        <position position="1304"/>
    </location>
</feature>
<dbReference type="Pfam" id="PF08242">
    <property type="entry name" value="Methyltransf_12"/>
    <property type="match status" value="2"/>
</dbReference>
<feature type="compositionally biased region" description="Pro residues" evidence="11">
    <location>
        <begin position="6065"/>
        <end position="6080"/>
    </location>
</feature>
<feature type="active site" description="Proton acceptor; for dehydratase activity" evidence="10">
    <location>
        <position position="4397"/>
    </location>
</feature>
<dbReference type="InterPro" id="IPR054514">
    <property type="entry name" value="RhiE-like_linker"/>
</dbReference>
<dbReference type="InterPro" id="IPR042104">
    <property type="entry name" value="PKS_dehydratase_sf"/>
</dbReference>
<gene>
    <name evidence="15" type="ORF">SBRY_40101</name>
</gene>
<dbReference type="InterPro" id="IPR020841">
    <property type="entry name" value="PKS_Beta-ketoAc_synthase_dom"/>
</dbReference>
<keyword evidence="8" id="KW-0511">Multifunctional enzyme</keyword>
<dbReference type="PROSITE" id="PS00606">
    <property type="entry name" value="KS3_1"/>
    <property type="match status" value="1"/>
</dbReference>
<dbReference type="Pfam" id="PF14765">
    <property type="entry name" value="PS-DH"/>
    <property type="match status" value="4"/>
</dbReference>
<dbReference type="SMART" id="SM00826">
    <property type="entry name" value="PKS_DH"/>
    <property type="match status" value="4"/>
</dbReference>
<dbReference type="InterPro" id="IPR006162">
    <property type="entry name" value="Ppantetheine_attach_site"/>
</dbReference>
<feature type="domain" description="Carrier" evidence="12">
    <location>
        <begin position="2270"/>
        <end position="2346"/>
    </location>
</feature>
<dbReference type="InterPro" id="IPR049551">
    <property type="entry name" value="PKS_DH_C"/>
</dbReference>
<dbReference type="Pfam" id="PF22336">
    <property type="entry name" value="RhiE-like_linker"/>
    <property type="match status" value="4"/>
</dbReference>
<organism evidence="15 16">
    <name type="scientific">Actinacidiphila bryophytorum</name>
    <dbReference type="NCBI Taxonomy" id="1436133"/>
    <lineage>
        <taxon>Bacteria</taxon>
        <taxon>Bacillati</taxon>
        <taxon>Actinomycetota</taxon>
        <taxon>Actinomycetes</taxon>
        <taxon>Kitasatosporales</taxon>
        <taxon>Streptomycetaceae</taxon>
        <taxon>Actinacidiphila</taxon>
    </lineage>
</organism>
<dbReference type="Gene3D" id="3.40.47.10">
    <property type="match status" value="4"/>
</dbReference>
<dbReference type="InterPro" id="IPR050091">
    <property type="entry name" value="PKS_NRPS_Biosynth_Enz"/>
</dbReference>
<keyword evidence="4" id="KW-0963">Cytoplasm</keyword>
<dbReference type="Gene3D" id="3.40.50.720">
    <property type="entry name" value="NAD(P)-binding Rossmann-like Domain"/>
    <property type="match status" value="3"/>
</dbReference>
<dbReference type="CDD" id="cd00833">
    <property type="entry name" value="PKS"/>
    <property type="match status" value="4"/>
</dbReference>
<feature type="domain" description="Ketosynthase family 3 (KS3)" evidence="13">
    <location>
        <begin position="3774"/>
        <end position="4188"/>
    </location>
</feature>
<proteinExistence type="predicted"/>
<dbReference type="GO" id="GO:0006633">
    <property type="term" value="P:fatty acid biosynthetic process"/>
    <property type="evidence" value="ECO:0007669"/>
    <property type="project" value="InterPro"/>
</dbReference>
<dbReference type="GO" id="GO:0004315">
    <property type="term" value="F:3-oxoacyl-[acyl-carrier-protein] synthase activity"/>
    <property type="evidence" value="ECO:0007669"/>
    <property type="project" value="InterPro"/>
</dbReference>
<feature type="region of interest" description="Disordered" evidence="11">
    <location>
        <begin position="353"/>
        <end position="377"/>
    </location>
</feature>
<keyword evidence="9" id="KW-0012">Acyltransferase</keyword>
<name>A0A9W4MHU1_9ACTN</name>
<feature type="active site" description="Proton donor; for dehydratase activity" evidence="10">
    <location>
        <position position="5559"/>
    </location>
</feature>
<evidence type="ECO:0000259" key="13">
    <source>
        <dbReference type="PROSITE" id="PS52004"/>
    </source>
</evidence>
<feature type="region of interest" description="Disordered" evidence="11">
    <location>
        <begin position="470"/>
        <end position="498"/>
    </location>
</feature>
<dbReference type="InterPro" id="IPR036736">
    <property type="entry name" value="ACP-like_sf"/>
</dbReference>
<feature type="domain" description="PKS/mFAS DH" evidence="14">
    <location>
        <begin position="5364"/>
        <end position="5646"/>
    </location>
</feature>
<evidence type="ECO:0000259" key="12">
    <source>
        <dbReference type="PROSITE" id="PS50075"/>
    </source>
</evidence>
<reference evidence="15" key="1">
    <citation type="submission" date="2021-06" db="EMBL/GenBank/DDBJ databases">
        <authorList>
            <person name="Arsene-Ploetze F."/>
        </authorList>
    </citation>
    <scope>NUCLEOTIDE SEQUENCE</scope>
    <source>
        <strain evidence="15">SBRY1</strain>
    </source>
</reference>
<evidence type="ECO:0000256" key="7">
    <source>
        <dbReference type="ARBA" id="ARBA00022737"/>
    </source>
</evidence>
<evidence type="ECO:0000256" key="10">
    <source>
        <dbReference type="PROSITE-ProRule" id="PRU01363"/>
    </source>
</evidence>
<feature type="region of interest" description="C-terminal hotdog fold" evidence="10">
    <location>
        <begin position="1241"/>
        <end position="1386"/>
    </location>
</feature>
<dbReference type="SMART" id="SM01294">
    <property type="entry name" value="PKS_PP_betabranch"/>
    <property type="match status" value="4"/>
</dbReference>
<dbReference type="PROSITE" id="PS52004">
    <property type="entry name" value="KS3_2"/>
    <property type="match status" value="4"/>
</dbReference>
<feature type="compositionally biased region" description="Low complexity" evidence="11">
    <location>
        <begin position="470"/>
        <end position="496"/>
    </location>
</feature>
<feature type="region of interest" description="C-terminal hotdog fold" evidence="10">
    <location>
        <begin position="4496"/>
        <end position="4630"/>
    </location>
</feature>
<dbReference type="Pfam" id="PF00550">
    <property type="entry name" value="PP-binding"/>
    <property type="match status" value="5"/>
</dbReference>
<dbReference type="InterPro" id="IPR013217">
    <property type="entry name" value="Methyltransf_12"/>
</dbReference>
<feature type="domain" description="Carrier" evidence="12">
    <location>
        <begin position="6081"/>
        <end position="6158"/>
    </location>
</feature>
<dbReference type="InterPro" id="IPR020807">
    <property type="entry name" value="PKS_DH"/>
</dbReference>
<dbReference type="Pfam" id="PF00109">
    <property type="entry name" value="ketoacyl-synt"/>
    <property type="match status" value="4"/>
</dbReference>
<sequence length="6176" mass="649531">MDELLGRLLWRQLVAVGWFEGGVGDFSSVTARVRPARHVARWLEASLAMLDELGVVRYTGGRCTGRVEDADALWAEWERTKGTWFADASVRPRLVIAEAMLRSLPEVLRGEKLPTDLIFPGGSMDQVRAVYQGNPLADFFNAWTTDVVVAYVEERLAADPDVRLRLLEVGAGTGSTSAEVFRKLKPYRHAVAEYCYTDLSRAFLQHAEATYGPDNPYLSYRLLDIERSPGEQDFDLGSYDLVLAANVLHATRRIGVTVDNVKTLMRPDALLVLNEMAGINLLTHAAFGLLEGWWLHEDPELRIAGSPALESEVWQGVLEKAGFRSVFFPVQESHHLGGQVVVAESDGVFAGGSRAAAPAEKGGRPVAPPTRRDTDEAGDVEHTVHDRLRAELADALKMPVADIDADMAFRDYGLDSILGIQFVQRVNAVLGTDLATTVLFEHGTLRQLAAHVASSGVTVPRVEAVEAPAAAPVRSHTRPAAVATATPSGSGSGSASDDMEPMAIVGLSGRFAGSRNLDELWTHLAAGTDLVGEVTRWPLDQYLGAEAAAGLRGSFLDGHDEFDPLFFGVSGLEAEFMDPQQRVFLEECWTALENAGYAGSGFRGSNCGVYAGFSGGDYHTLYPNGMKSPQAMLGRAGSILSARIAYLLDLRGPAVTVDTACSSSLVALYLACEALRSGAVDVALAGGVFVLSTPEFYASAQAAGMLSGSGRCAAFDVGADGFVPGEGAGVVVLRRLRDAVADGDFVHAVVRGWGVNQDGASNGITAPSVGAQEALLGGVWDRFGIDPGSIGVVEAHGTGTALGDPVEFEALSRAFAARTDARGFASLGTVKANVGHTAAAAGVAGVLKAVLALRHRQVPPLVHFTEPNPQIQLDGSPFYVNDRVQDWQAPRGSRLAAVSAFGFSGTNAHVVIGEAPDAAREPVALPGYLVALSAASVRQVREQAQALLEWCRGDAGREASLGDVSFTLLTGRRQVRSRWAAVVRDRAELASALSGWLEDGSAPGVFASGGGAETGRRSGLARYGEECLRECAAPSALGGAEFRERLSAVAELFVQGQDFDFEALFAGGGFRRVPLPTYPFDRRRYWVREAAEPSAVAVESADTLSQRNTSDLQAYRFTTTLTGEEFFLADHRVGGRSILPGVVSLELARAAVESALGEPGAAGHSLRLRDIVWPQPLTAPDGRTELHVTLERRKDGAVGFTVHSGDRVLGDTSAVHCQGVAEPGDPGAPRIDLGGLRATVDRDGLPADGIYAELRARGIEHGPSLRGLGRIRLGDDRAVALADVTRPAAAPALAQCLLHPSLLDGALQTVAGLTLTAGPDGAPAGVPFAVDTVEVFRRCPDRIWTRTRRGTRGTGTYDIDLCAQDGTVCVRIQGLHLREGGVRDEGESVYVVPTWEPTALPAEPSAPAPDLLVGAVAEERLRRAWPAARTLDTPAAVRAIGDGTAPPLRHVVWSAPPTRGGIPPAGAQDDGVLDLFRLVKALLAAGYGDRELHLTVLTRQSQSISPEDACEPAHAAVHGFTGALLKEYPHWQVRLLDLPLSDPWPSEDLRRTPRNDTGHSLAFRSGCWYAQRWLPAALPAAAGSGMRRGGVYVVVGGAGGIGVVWSEYVARVYGAQVVWLGRRPLDEVIEADLARVAAVGPRPLYVQADVTDPAAVERAARVVRERFGAVHGVVHSGLVLADRGLASMTEGEFRTALDVKVAGSVHVVEVFGGPTLELVLFFSSLNAFLRAAGQSNYAAGCAFQDALAARLDREFAGRVRVVHWGYWGSVGAVSSPEQRERMRRLGLVSIEPPEAMAAVEAIVAGPRVHAGFLNTTGTVDFGDLRLGPVPVRPTGPLPPLHAAVRTHLTARHGRIAPPEGLVLPADVPGSGIDGLLADLVRAQLSGLGWFGPEPVVVPDLPQVERLATPLRHWLDETLRVLDEHGHVRYDGLTCTALGTAPPDAWSRWDAARAAWAAEPGAQAQVVLIETVLKALPDVLTGRRPATEILFPNSSMDLVQGLYQDNAPADFFNGVLADAVAEYVARRLAEDPGARVRILEVGAGTGGTSAMVFRRLRPYRDAVAEYRYTDLSPAFLQHAEDTYGPDNPYLAYGLLDIERPPADQDVDLGAYDLVIAANVVHATSRIHRTLGHIKSLLRPNGILLLNELTRNQLWVHLVFGLLDGWWLTEDKALRIAGSPVLTVPAWRGALSGTGFDAVAFPLGADRDLDHHVVMAQSDGVIAMDLAAVAEGTSAGRATGHRPAAPKAVAPQVPALQAPAPQAAAPQPRSEDVREKGVGALRALFADVLRLRTEDIDAATPLDTLGVDSIVVVQLTSRLREDFSDIPSTLLFEHRTVGELADHLLDTVPQELAALAGMGAATDPGAGAETAAPAVAAVTASPAEQAPAAVRHSGPAQQGQEDIAIIGLAGRYPGADTLDAFWDNLRAGRDSVTELPADRWDHRAFPTSATGAQPRWGGFLTDVDAFDPQFFGISPREAEHLDPQERLFAECAYATLQDAGYTREAAAAHGQVGVFVGVMYQEYQLHAAQEQTLGRAVGIPGNPSSVANRVSYVCDFHGPSVAVDTMCSSSLTAIHLACQSLLRGESDLALAGGVNVSIHPNKFLIFTQSGLVPSGGRCAAFGAGGDGFVPAEGVGAVLLKPLARAVADGDRIHGVIKGSAVNHGGRTNGYTVPNPRAHRDVITRALADAGVDPATVGYVEAHGTGTSLGDPIEIAGLAGAFGGAPDRRVAIGSVKSNIGHAESAAGIAGLTKILLQLQHRELVPSLHAEELNPHIDFAATPFRVQRELSPWTSGDGVPRRAGLSSFGAGGSNAHLVIEEYVAPDRPAADAPGLVVLSAMDEARLRESAERLADHLDAHPRIRLADLVHTLQSGREAMAERLAFRAGSVDQVRDRLRDFTQGRGGEWHRGRATAAGSREAQDATADHDRLLAGWVTGARVEWAALSTGTPARVALPSYPFARERYWLPVGRPTVGAPGAAALHPLIHRNTSSLRAQRFETALTGEEFYVADHVVAGEPVLPAVASLEMARAAVALGREQDPSAAHPVRLTDVVWTRPVTAGVPLTVELTAAGDPGEHVAFAITGPAPDGGRTVYARGAAGPQLPPAEEPVAVDLDAVRAEVAEVPVDACYAALTARDVHYGPAMRGLTAVWAGRGQVLARVRATEPDDALVLHPGLLDAALHAGVAADLDNERPAVPFAVGEVAVTAACPAEAWAWLRLRPEGDAFDVDVCDDDGRVCVRFSALAVRPSQDGDTLLLGPSWCTVQPDPAAAPQRRVVLAVGASADSPGIGDGAAEVVRLTGGITAYEADTDLVLQAVRRHASSPALVQLALPEGIAGTWGLSGALTTASREHPTLRGQIVHLPRDTAPGEAARLLARAAGVDAVRVRAAGGELLEAADWSELPAQQAQMPWRPDGVYLLAGGAGGVGARIAADIRRHAPTATVVVSGRSATADVPDGVVYRSADVADAASVRGLVAGVLAEFGRLDGVVQAAGVLRDGLLARKRDADVAAVLAPKVAGTRHLDEATKDLPLDFFVLCSSLAGVFGNVGQADYAAANGFLDAFAEHRTALAARGERHGRTVALNWPLWAEGGMAMDAADVRAARDGAGLRPLPTAAALRALYRALADGQSRVMVLYGDRERIAVERLAAPAPAAPAAAGAGTTGAGPGDREELVRLLTGVVASVIKLPAQRIARDMELTGYGMDSITGLEIVRELERTFGPLDKTLLFEFRTVDALAGHLQGRFVPGSAPSPAPAVLSSRLTGPSATVRQEAEESAATGDIAIVGVAGRYPGAASLADFWANLRAGVDSVTEVPADRWDPAVTGGGRWGGFLADADKFDARFFTVTPREAELLDPQERLFLECAYTTLQDAGYTPAGAAAQGEVGVFVGVMYEEYQLHAAATQALGGALAVAGSPSSIANRVSYVCDFQGPSVAVDTMCSSSLTAIHLACESIRRGESDLALAGGVNVSVHPNKFLLLDQGGFVSQDGRCAAFGAGGDGYVPGEGVGAVLLKPLSRAVADGDRIHGVIKGSAVNHGGRTNGYTVPDPAAQRRVIRRALDRSGVDPATVGYVEAHGTGTSLGDPIEIAGLAGAFGAGARERPVAIGSVKSNIGHAESAAGIAGLTKILLQLQHRELVPSLHAEELNPHIDFAATPFRVQRELSPWVSGDGVPRRAGLSSFGAGGSNAHLLIEEYVAPDGPAVDAPGLIVLSAKDETRLRESAARLLAHLRETPVPLAELAYTLQTGREAMRHRLAFHAADADEVQARLEAFLAGDTEGLHQGRADRDRPVAAVFADDEDADTLRRWVRRGRYDLVLDLWTQGLDIDWAALYEAGTPRRAGLPTYPFARERHWIDQAQDQYQAPGAGSRTAVLHPLAQRNTSDFGAQRYSARFTGGEFFLADHTVQGRPMLPGVAVLEMARAAVELTVPEPVTALTDVVWLRPYVPAPDAELRVVLVPGEGRIAFEVSSDDLHATGEAVTGEPEALADPRPVLERQALLAGLADVPVDRCYEALAACGIGYGPGMRALAEVHAGDGQVVARLRTPGGDAGFALHPALLDAALHAGIALDLAAGRTAVPFAVDRVDLLGACPPEPWAWLRRRPGSGTLDVDLFDDEGQVCVRLAGVSVRSLDDEQAPAQGEPVEVAVVQAPDHARAVRYLTSVLAAQVKLPAHELAPDVPLAEHGVESVLALQIIRELERSFGPLAKTLLFEQRTVHALATYFRTEHGERLAALLGSDAPPIPVQRTAVVPRAAADHGRVRALAAVQRRGGADEGGPRPDDVAIVGVAGRYPGAASLADFWANLRAGVDSVTEVPADRWDPAVTGGGRWGGFLSDVDKFDALFFQMSPADAELTDPQERLFLECAYATLQDAGYTRQAAADHGQVGVFVGVMYEEYQLFGAQAQAHGRALAAGGVPASIANRVSYVCDFRGPSVAVDTMCSSSLTAIHLACESIRRGESDLALAGGVNLSVHPNKFLLLDQGGFLGDSGRCAAFGAGGDGYVPGEGVGAVLLKPLASAIEDGDRIHAVIKGSAVNHGGRTSGYTVPDPAAQADVIRRALDAADMAPATVGYVEAHGTGTSLGDPIEIAGLAGAFGGAPGRQVAIGSVKSNIGHAESASGVAGLTKILLQLKHRELVPSLHAEELNPHIDFDATPFRVQRELAAWVSGDGVPRRAGLSSFGAGGSNAHLLIEEFVAPQPPRPEPEDQAPGLIVLSAADPDRLTDLARGLLDHLRSESPRLADVAYTLQVGREEMAERLAFAVRSTGELRDRLADFVEGRPGDRHRGRAVRGGELAALFAGDDDAREAVAAWITKGKHDRLLAAWVNGLGVDWELLHRGRAPRRVGLPGYPFARERHWIKQTAAPTAPVSALHPLVHRNVSTLWEQRYETTLDGAEFFLADHRVGGRPLLPAAAALEMAYSAAHLTLGSPGDARLYLTDVVWQRPVDPGETPGAATLGITLEAAADDTLGFTIARAGDEDLRFVQGSAHLRAPEPAPVLDLDGLLADCTRTLPADEVYDRCAQAGIAYGPRMRALQEVRVGSGQVLARVALPGPAGRSPYTLHPGLLDAALQAAAGLAPLPGRTGAGGAALPFALDELAVHAPLDGPAWVWVRPREGRAAATDQVLDLDLCDEDGRLLVALRGLHLRAVALPAAAAAAGPAAATAAVPAEATLLLAPVWQEAAEREAEPAAERVVFLTRRHSHVPVPGADVVLLDGRAEAYEDDAALVLREVQRLSADGAPKPTRCQLVVPQDALPAAGLAGLLLSAAQEYPGLEAQTVEVPAGADTAAVTAHLDRALRLPPGTRSRGGRVAGWAELPEADAPVPWRAGHVYLVTGGLGGIGRLLAADIARRAPGADVVLVGRSPAPDLPGGARVTYRQADVADLDAVRQVVADVLAEHGRLDGVLHAAGVLRDGLLAHKTPQDLAAVLAPKSAGTRNLDTATRDLPLDFFALFSSATGAFGNVGQADYAAANGFLDRFADHRAALAARGERHGTTVSVGWPLWAEGGMAVDGATVDVMRGLGLAPLGTADALRTLDRALASGRSHLVALTGDPARLRDRFVTAHAEHAEPAQAAPPAPPSPPARPADPAPAARIQAELAALVSQILLVDPADLDQDTELNDYGFEPVTLAELARRINLALGLDVGATELLEHTTLGGLARHLGAAYPHLTVPSGGAKETTDASA</sequence>
<feature type="active site" description="Proton acceptor; for dehydratase activity" evidence="10">
    <location>
        <position position="5393"/>
    </location>
</feature>
<dbReference type="InterPro" id="IPR014030">
    <property type="entry name" value="Ketoacyl_synth_N"/>
</dbReference>
<dbReference type="InterPro" id="IPR016039">
    <property type="entry name" value="Thiolase-like"/>
</dbReference>
<feature type="region of interest" description="Disordered" evidence="11">
    <location>
        <begin position="2898"/>
        <end position="2919"/>
    </location>
</feature>
<feature type="domain" description="Carrier" evidence="12">
    <location>
        <begin position="3664"/>
        <end position="3740"/>
    </location>
</feature>
<dbReference type="SMART" id="SM00825">
    <property type="entry name" value="PKS_KS"/>
    <property type="match status" value="4"/>
</dbReference>
<feature type="active site" description="Proton donor; for dehydratase activity" evidence="10">
    <location>
        <position position="3175"/>
    </location>
</feature>
<keyword evidence="5" id="KW-0597">Phosphoprotein</keyword>
<dbReference type="PANTHER" id="PTHR43775">
    <property type="entry name" value="FATTY ACID SYNTHASE"/>
    <property type="match status" value="1"/>
</dbReference>
<keyword evidence="7" id="KW-0677">Repeat</keyword>
<comment type="subcellular location">
    <subcellularLocation>
        <location evidence="1">Cytoplasm</location>
    </subcellularLocation>
</comment>
<evidence type="ECO:0000259" key="14">
    <source>
        <dbReference type="PROSITE" id="PS52019"/>
    </source>
</evidence>
<evidence type="ECO:0000256" key="6">
    <source>
        <dbReference type="ARBA" id="ARBA00022679"/>
    </source>
</evidence>
<feature type="region of interest" description="Disordered" evidence="11">
    <location>
        <begin position="6058"/>
        <end position="6082"/>
    </location>
</feature>
<feature type="region of interest" description="N-terminal hotdog fold" evidence="10">
    <location>
        <begin position="2980"/>
        <end position="3103"/>
    </location>
</feature>
<dbReference type="PANTHER" id="PTHR43775:SF37">
    <property type="entry name" value="SI:DKEY-61P9.11"/>
    <property type="match status" value="1"/>
</dbReference>
<keyword evidence="16" id="KW-1185">Reference proteome</keyword>
<feature type="region of interest" description="N-terminal hotdog fold" evidence="10">
    <location>
        <begin position="5364"/>
        <end position="5486"/>
    </location>
</feature>
<dbReference type="SMART" id="SM00822">
    <property type="entry name" value="PKS_KR"/>
    <property type="match status" value="3"/>
</dbReference>
<dbReference type="GO" id="GO:0033068">
    <property type="term" value="P:macrolide biosynthetic process"/>
    <property type="evidence" value="ECO:0007669"/>
    <property type="project" value="UniProtKB-ARBA"/>
</dbReference>
<evidence type="ECO:0000256" key="11">
    <source>
        <dbReference type="SAM" id="MobiDB-lite"/>
    </source>
</evidence>
<feature type="region of interest" description="N-terminal hotdog fold" evidence="10">
    <location>
        <begin position="1093"/>
        <end position="1228"/>
    </location>
</feature>
<dbReference type="InterPro" id="IPR029063">
    <property type="entry name" value="SAM-dependent_MTases_sf"/>
</dbReference>
<dbReference type="Gene3D" id="1.10.1240.100">
    <property type="match status" value="4"/>
</dbReference>
<dbReference type="SUPFAM" id="SSF47336">
    <property type="entry name" value="ACP-like"/>
    <property type="match status" value="5"/>
</dbReference>
<dbReference type="SUPFAM" id="SSF51735">
    <property type="entry name" value="NAD(P)-binding Rossmann-fold domains"/>
    <property type="match status" value="4"/>
</dbReference>
<evidence type="ECO:0008006" key="17">
    <source>
        <dbReference type="Google" id="ProtNLM"/>
    </source>
</evidence>
<accession>A0A9W4MHU1</accession>
<dbReference type="InterPro" id="IPR020806">
    <property type="entry name" value="PKS_PP-bd"/>
</dbReference>
<evidence type="ECO:0000313" key="16">
    <source>
        <dbReference type="Proteomes" id="UP001153328"/>
    </source>
</evidence>
<feature type="domain" description="PKS/mFAS DH" evidence="14">
    <location>
        <begin position="2980"/>
        <end position="3252"/>
    </location>
</feature>
<dbReference type="CDD" id="cd02440">
    <property type="entry name" value="AdoMet_MTases"/>
    <property type="match status" value="1"/>
</dbReference>
<dbReference type="Gene3D" id="3.10.129.110">
    <property type="entry name" value="Polyketide synthase dehydratase"/>
    <property type="match status" value="4"/>
</dbReference>
<dbReference type="EMBL" id="CAJVAX010000018">
    <property type="protein sequence ID" value="CAG7645223.1"/>
    <property type="molecule type" value="Genomic_DNA"/>
</dbReference>
<dbReference type="CDD" id="cd08953">
    <property type="entry name" value="KR_2_SDR_x"/>
    <property type="match status" value="3"/>
</dbReference>
<dbReference type="InterPro" id="IPR049900">
    <property type="entry name" value="PKS_mFAS_DH"/>
</dbReference>
<dbReference type="InterPro" id="IPR036291">
    <property type="entry name" value="NAD(P)-bd_dom_sf"/>
</dbReference>
<dbReference type="FunFam" id="3.40.47.10:FF:000019">
    <property type="entry name" value="Polyketide synthase type I"/>
    <property type="match status" value="3"/>
</dbReference>
<feature type="active site" description="Proton acceptor; for dehydratase activity" evidence="10">
    <location>
        <position position="1131"/>
    </location>
</feature>
<feature type="domain" description="Ketosynthase family 3 (KS3)" evidence="13">
    <location>
        <begin position="499"/>
        <end position="914"/>
    </location>
</feature>
<dbReference type="GO" id="GO:0071770">
    <property type="term" value="P:DIM/DIP cell wall layer assembly"/>
    <property type="evidence" value="ECO:0007669"/>
    <property type="project" value="TreeGrafter"/>
</dbReference>
<dbReference type="PROSITE" id="PS50075">
    <property type="entry name" value="CARRIER"/>
    <property type="match status" value="4"/>
</dbReference>
<dbReference type="Pfam" id="PF02801">
    <property type="entry name" value="Ketoacyl-synt_C"/>
    <property type="match status" value="4"/>
</dbReference>
<feature type="region of interest" description="N-terminal hotdog fold" evidence="10">
    <location>
        <begin position="4368"/>
        <end position="4484"/>
    </location>
</feature>
<dbReference type="Pfam" id="PF08659">
    <property type="entry name" value="KR"/>
    <property type="match status" value="3"/>
</dbReference>
<protein>
    <recommendedName>
        <fullName evidence="17">Polyketide synthase</fullName>
    </recommendedName>
</protein>
<dbReference type="SUPFAM" id="SSF53901">
    <property type="entry name" value="Thiolase-like"/>
    <property type="match status" value="4"/>
</dbReference>
<dbReference type="InterPro" id="IPR018201">
    <property type="entry name" value="Ketoacyl_synth_AS"/>
</dbReference>
<feature type="domain" description="PKS/mFAS DH" evidence="14">
    <location>
        <begin position="4368"/>
        <end position="4630"/>
    </location>
</feature>
<evidence type="ECO:0000256" key="8">
    <source>
        <dbReference type="ARBA" id="ARBA00023268"/>
    </source>
</evidence>
<dbReference type="SUPFAM" id="SSF53335">
    <property type="entry name" value="S-adenosyl-L-methionine-dependent methyltransferases"/>
    <property type="match status" value="2"/>
</dbReference>
<dbReference type="Gene3D" id="3.40.50.150">
    <property type="entry name" value="Vaccinia Virus protein VP39"/>
    <property type="match status" value="2"/>
</dbReference>